<dbReference type="GO" id="GO:0005737">
    <property type="term" value="C:cytoplasm"/>
    <property type="evidence" value="ECO:0007669"/>
    <property type="project" value="UniProtKB-ARBA"/>
</dbReference>
<comment type="subunit">
    <text evidence="7">Interacts with the chaperone complex consisting of HSC70 and SGTA.</text>
</comment>
<evidence type="ECO:0000256" key="8">
    <source>
        <dbReference type="ARBA" id="ARBA00040845"/>
    </source>
</evidence>
<organism evidence="11 12">
    <name type="scientific">Patagioenas fasciata monilis</name>
    <dbReference type="NCBI Taxonomy" id="372326"/>
    <lineage>
        <taxon>Eukaryota</taxon>
        <taxon>Metazoa</taxon>
        <taxon>Chordata</taxon>
        <taxon>Craniata</taxon>
        <taxon>Vertebrata</taxon>
        <taxon>Euteleostomi</taxon>
        <taxon>Archelosauria</taxon>
        <taxon>Archosauria</taxon>
        <taxon>Dinosauria</taxon>
        <taxon>Saurischia</taxon>
        <taxon>Theropoda</taxon>
        <taxon>Coelurosauria</taxon>
        <taxon>Aves</taxon>
        <taxon>Neognathae</taxon>
        <taxon>Neoaves</taxon>
        <taxon>Columbimorphae</taxon>
        <taxon>Columbiformes</taxon>
        <taxon>Columbidae</taxon>
        <taxon>Patagioenas</taxon>
    </lineage>
</organism>
<dbReference type="PANTHER" id="PTHR44027">
    <property type="entry name" value="DNAJ HOMOLOG SUBFAMILY C MEMBER 5 HOMOLOG"/>
    <property type="match status" value="1"/>
</dbReference>
<comment type="caution">
    <text evidence="11">The sequence shown here is derived from an EMBL/GenBank/DDBJ whole genome shotgun (WGS) entry which is preliminary data.</text>
</comment>
<keyword evidence="5" id="KW-0143">Chaperone</keyword>
<dbReference type="Proteomes" id="UP000190648">
    <property type="component" value="Unassembled WGS sequence"/>
</dbReference>
<dbReference type="EMBL" id="LSYS01003169">
    <property type="protein sequence ID" value="OPJ83518.1"/>
    <property type="molecule type" value="Genomic_DNA"/>
</dbReference>
<dbReference type="Pfam" id="PF00226">
    <property type="entry name" value="DnaJ"/>
    <property type="match status" value="1"/>
</dbReference>
<dbReference type="AlphaFoldDB" id="A0A1V4KGG1"/>
<accession>A0A1V4KGG1</accession>
<evidence type="ECO:0000259" key="10">
    <source>
        <dbReference type="PROSITE" id="PS50076"/>
    </source>
</evidence>
<keyword evidence="3" id="KW-0472">Membrane</keyword>
<evidence type="ECO:0000256" key="3">
    <source>
        <dbReference type="ARBA" id="ARBA00023136"/>
    </source>
</evidence>
<dbReference type="Gene3D" id="1.10.287.110">
    <property type="entry name" value="DnaJ domain"/>
    <property type="match status" value="1"/>
</dbReference>
<sequence>MANGEFTLEQFMKYSSLWEGPRLEQEKSTVFHHFLKQLWKCSANMAEQRQRALSTSGEALYEILALEKGATHDEIKKSYRKLALKYHPDKNPDNPEAAEKFKEINNAHATLTDLSKRNIYDKYGSLGLYVAEQFGEENVNTYFILSSWWAKGLFAVCGLLTGCYLCCCLCCCCNCCCGKCKPKAPEGEEQEFCVSPEDLEEQIKNDMERDGETPIALQPTNATEKTQLIGDSHRSYRTDS</sequence>
<evidence type="ECO:0000313" key="11">
    <source>
        <dbReference type="EMBL" id="OPJ83518.1"/>
    </source>
</evidence>
<evidence type="ECO:0000256" key="2">
    <source>
        <dbReference type="ARBA" id="ARBA00022553"/>
    </source>
</evidence>
<feature type="compositionally biased region" description="Basic and acidic residues" evidence="9">
    <location>
        <begin position="231"/>
        <end position="240"/>
    </location>
</feature>
<dbReference type="FunFam" id="1.10.287.110:FF:000017">
    <property type="entry name" value="dnaJ homolog subfamily C member 5"/>
    <property type="match status" value="1"/>
</dbReference>
<feature type="domain" description="J" evidence="10">
    <location>
        <begin position="59"/>
        <end position="124"/>
    </location>
</feature>
<dbReference type="InterPro" id="IPR018253">
    <property type="entry name" value="DnaJ_domain_CS"/>
</dbReference>
<keyword evidence="4" id="KW-0564">Palmitate</keyword>
<evidence type="ECO:0000256" key="4">
    <source>
        <dbReference type="ARBA" id="ARBA00023139"/>
    </source>
</evidence>
<dbReference type="CDD" id="cd06257">
    <property type="entry name" value="DnaJ"/>
    <property type="match status" value="1"/>
</dbReference>
<name>A0A1V4KGG1_PATFA</name>
<dbReference type="InterPro" id="IPR051434">
    <property type="entry name" value="DnaJ_C_subfamily_member5"/>
</dbReference>
<evidence type="ECO:0000256" key="6">
    <source>
        <dbReference type="ARBA" id="ARBA00023288"/>
    </source>
</evidence>
<dbReference type="InterPro" id="IPR036869">
    <property type="entry name" value="J_dom_sf"/>
</dbReference>
<dbReference type="InterPro" id="IPR001623">
    <property type="entry name" value="DnaJ_domain"/>
</dbReference>
<dbReference type="SUPFAM" id="SSF46565">
    <property type="entry name" value="Chaperone J-domain"/>
    <property type="match status" value="1"/>
</dbReference>
<dbReference type="SMART" id="SM00271">
    <property type="entry name" value="DnaJ"/>
    <property type="match status" value="1"/>
</dbReference>
<evidence type="ECO:0000313" key="12">
    <source>
        <dbReference type="Proteomes" id="UP000190648"/>
    </source>
</evidence>
<keyword evidence="12" id="KW-1185">Reference proteome</keyword>
<dbReference type="PANTHER" id="PTHR44027:SF6">
    <property type="entry name" value="DNAJ HOMOLOG SUBFAMILY C MEMBER 5B"/>
    <property type="match status" value="1"/>
</dbReference>
<dbReference type="PROSITE" id="PS50076">
    <property type="entry name" value="DNAJ_2"/>
    <property type="match status" value="1"/>
</dbReference>
<proteinExistence type="predicted"/>
<keyword evidence="6" id="KW-0449">Lipoprotein</keyword>
<evidence type="ECO:0000256" key="1">
    <source>
        <dbReference type="ARBA" id="ARBA00004635"/>
    </source>
</evidence>
<keyword evidence="2" id="KW-0597">Phosphoprotein</keyword>
<protein>
    <recommendedName>
        <fullName evidence="8">DnaJ homolog subfamily C member 5B</fullName>
    </recommendedName>
</protein>
<dbReference type="OrthoDB" id="445556at2759"/>
<evidence type="ECO:0000256" key="9">
    <source>
        <dbReference type="SAM" id="MobiDB-lite"/>
    </source>
</evidence>
<gene>
    <name evidence="11" type="primary">DNAJC5B</name>
    <name evidence="11" type="ORF">AV530_006396</name>
</gene>
<dbReference type="PROSITE" id="PS00636">
    <property type="entry name" value="DNAJ_1"/>
    <property type="match status" value="1"/>
</dbReference>
<evidence type="ECO:0000256" key="7">
    <source>
        <dbReference type="ARBA" id="ARBA00038694"/>
    </source>
</evidence>
<dbReference type="STRING" id="372326.A0A1V4KGG1"/>
<comment type="subcellular location">
    <subcellularLocation>
        <location evidence="1">Membrane</location>
        <topology evidence="1">Lipid-anchor</topology>
    </subcellularLocation>
</comment>
<dbReference type="PRINTS" id="PR00625">
    <property type="entry name" value="JDOMAIN"/>
</dbReference>
<feature type="region of interest" description="Disordered" evidence="9">
    <location>
        <begin position="210"/>
        <end position="240"/>
    </location>
</feature>
<reference evidence="11 12" key="1">
    <citation type="submission" date="2016-02" db="EMBL/GenBank/DDBJ databases">
        <title>Band-tailed pigeon sequencing and assembly.</title>
        <authorList>
            <person name="Soares A.E."/>
            <person name="Novak B.J."/>
            <person name="Rice E.S."/>
            <person name="O'Connell B."/>
            <person name="Chang D."/>
            <person name="Weber S."/>
            <person name="Shapiro B."/>
        </authorList>
    </citation>
    <scope>NUCLEOTIDE SEQUENCE [LARGE SCALE GENOMIC DNA]</scope>
    <source>
        <strain evidence="11">BTP2013</strain>
        <tissue evidence="11">Blood</tissue>
    </source>
</reference>
<evidence type="ECO:0000256" key="5">
    <source>
        <dbReference type="ARBA" id="ARBA00023186"/>
    </source>
</evidence>
<dbReference type="GO" id="GO:0016020">
    <property type="term" value="C:membrane"/>
    <property type="evidence" value="ECO:0007669"/>
    <property type="project" value="UniProtKB-SubCell"/>
</dbReference>